<accession>A0A7J8P564</accession>
<gene>
    <name evidence="1" type="ORF">Gorai_015201</name>
</gene>
<proteinExistence type="predicted"/>
<reference evidence="1 2" key="1">
    <citation type="journal article" date="2019" name="Genome Biol. Evol.">
        <title>Insights into the evolution of the New World diploid cottons (Gossypium, subgenus Houzingenia) based on genome sequencing.</title>
        <authorList>
            <person name="Grover C.E."/>
            <person name="Arick M.A. 2nd"/>
            <person name="Thrash A."/>
            <person name="Conover J.L."/>
            <person name="Sanders W.S."/>
            <person name="Peterson D.G."/>
            <person name="Frelichowski J.E."/>
            <person name="Scheffler J.A."/>
            <person name="Scheffler B.E."/>
            <person name="Wendel J.F."/>
        </authorList>
    </citation>
    <scope>NUCLEOTIDE SEQUENCE [LARGE SCALE GENOMIC DNA]</scope>
    <source>
        <strain evidence="1">8</strain>
        <tissue evidence="1">Leaf</tissue>
    </source>
</reference>
<sequence>VSTIGFLCLGDSTLIPDFGSLSHGLVRDCPFNTVVAGVPKWLILRLKNPPFIPFSATRFNLGMPLHPPSPALLLSRTQRRHSASLPLLEHGLRYLRFQA</sequence>
<dbReference type="Proteomes" id="UP000593578">
    <property type="component" value="Unassembled WGS sequence"/>
</dbReference>
<protein>
    <submittedName>
        <fullName evidence="1">Uncharacterized protein</fullName>
    </submittedName>
</protein>
<organism evidence="1 2">
    <name type="scientific">Gossypium raimondii</name>
    <name type="common">Peruvian cotton</name>
    <name type="synonym">Gossypium klotzschianum subsp. raimondii</name>
    <dbReference type="NCBI Taxonomy" id="29730"/>
    <lineage>
        <taxon>Eukaryota</taxon>
        <taxon>Viridiplantae</taxon>
        <taxon>Streptophyta</taxon>
        <taxon>Embryophyta</taxon>
        <taxon>Tracheophyta</taxon>
        <taxon>Spermatophyta</taxon>
        <taxon>Magnoliopsida</taxon>
        <taxon>eudicotyledons</taxon>
        <taxon>Gunneridae</taxon>
        <taxon>Pentapetalae</taxon>
        <taxon>rosids</taxon>
        <taxon>malvids</taxon>
        <taxon>Malvales</taxon>
        <taxon>Malvaceae</taxon>
        <taxon>Malvoideae</taxon>
        <taxon>Gossypium</taxon>
    </lineage>
</organism>
<feature type="non-terminal residue" evidence="1">
    <location>
        <position position="99"/>
    </location>
</feature>
<name>A0A7J8P564_GOSRA</name>
<comment type="caution">
    <text evidence="1">The sequence shown here is derived from an EMBL/GenBank/DDBJ whole genome shotgun (WGS) entry which is preliminary data.</text>
</comment>
<evidence type="ECO:0000313" key="1">
    <source>
        <dbReference type="EMBL" id="MBA0584385.1"/>
    </source>
</evidence>
<evidence type="ECO:0000313" key="2">
    <source>
        <dbReference type="Proteomes" id="UP000593578"/>
    </source>
</evidence>
<dbReference type="AlphaFoldDB" id="A0A7J8P564"/>
<dbReference type="EMBL" id="JABEZZ010000004">
    <property type="protein sequence ID" value="MBA0584385.1"/>
    <property type="molecule type" value="Genomic_DNA"/>
</dbReference>